<evidence type="ECO:0000256" key="1">
    <source>
        <dbReference type="SAM" id="MobiDB-lite"/>
    </source>
</evidence>
<sequence length="267" mass="31300">AIHARPRRGPDQAPTRHLRPNARRLDQGRRPRCRYPLQLGSLLPAQRRPRRHPLRVLDLAGRDGRGHRARPVRRPGHLQFLPQPEPAGGHGPDRGPRLGRSPDPWSGQRVVSERLRPVRLRVRHRTRSPQGPRRIAADRGRPPRQAQPGPGARQDPGHDRRRRRKGDAASGRPARRHLERFWRPRRDRPQERDPRRLVRQGRARPRRDRALRPRRPQGGGTCRRVRRQWHHPPHRRRRRPRLRPWAAARTDPMARHPRPRGGRGGDV</sequence>
<accession>A0A6J4UY40</accession>
<protein>
    <submittedName>
        <fullName evidence="2">Oxidoreductase</fullName>
    </submittedName>
</protein>
<feature type="non-terminal residue" evidence="2">
    <location>
        <position position="267"/>
    </location>
</feature>
<proteinExistence type="predicted"/>
<dbReference type="EMBL" id="CADCWE010000253">
    <property type="protein sequence ID" value="CAA9562568.1"/>
    <property type="molecule type" value="Genomic_DNA"/>
</dbReference>
<feature type="compositionally biased region" description="Low complexity" evidence="1">
    <location>
        <begin position="143"/>
        <end position="154"/>
    </location>
</feature>
<feature type="compositionally biased region" description="Basic residues" evidence="1">
    <location>
        <begin position="67"/>
        <end position="76"/>
    </location>
</feature>
<feature type="region of interest" description="Disordered" evidence="1">
    <location>
        <begin position="1"/>
        <end position="267"/>
    </location>
</feature>
<feature type="compositionally biased region" description="Basic residues" evidence="1">
    <location>
        <begin position="117"/>
        <end position="127"/>
    </location>
</feature>
<feature type="compositionally biased region" description="Basic and acidic residues" evidence="1">
    <location>
        <begin position="179"/>
        <end position="196"/>
    </location>
</feature>
<evidence type="ECO:0000313" key="2">
    <source>
        <dbReference type="EMBL" id="CAA9562568.1"/>
    </source>
</evidence>
<organism evidence="2">
    <name type="scientific">uncultured Thermomicrobiales bacterium</name>
    <dbReference type="NCBI Taxonomy" id="1645740"/>
    <lineage>
        <taxon>Bacteria</taxon>
        <taxon>Pseudomonadati</taxon>
        <taxon>Thermomicrobiota</taxon>
        <taxon>Thermomicrobia</taxon>
        <taxon>Thermomicrobiales</taxon>
        <taxon>environmental samples</taxon>
    </lineage>
</organism>
<feature type="compositionally biased region" description="Basic residues" evidence="1">
    <location>
        <begin position="197"/>
        <end position="215"/>
    </location>
</feature>
<dbReference type="AlphaFoldDB" id="A0A6J4UY40"/>
<gene>
    <name evidence="2" type="ORF">AVDCRST_MAG73-3853</name>
</gene>
<reference evidence="2" key="1">
    <citation type="submission" date="2020-02" db="EMBL/GenBank/DDBJ databases">
        <authorList>
            <person name="Meier V. D."/>
        </authorList>
    </citation>
    <scope>NUCLEOTIDE SEQUENCE</scope>
    <source>
        <strain evidence="2">AVDCRST_MAG73</strain>
    </source>
</reference>
<feature type="non-terminal residue" evidence="2">
    <location>
        <position position="1"/>
    </location>
</feature>
<name>A0A6J4UY40_9BACT</name>
<feature type="compositionally biased region" description="Basic residues" evidence="1">
    <location>
        <begin position="223"/>
        <end position="242"/>
    </location>
</feature>